<sequence>MSTGSSRKTTSQAAFERLAKVQELEREMAAKEFELKMASLKLEQEKLRLKLEDEYERGSHRSSITCTSKTEQWVRDQQNQFDAISATSEPTRMEPVAVNPTPIIPVAKTGRCCLTEDQVVTQQIYPKKLPTFRGSTKEWLVFISCYNDSTEA</sequence>
<evidence type="ECO:0000256" key="1">
    <source>
        <dbReference type="SAM" id="Coils"/>
    </source>
</evidence>
<accession>A0A182PWT8</accession>
<keyword evidence="1" id="KW-0175">Coiled coil</keyword>
<dbReference type="AlphaFoldDB" id="A0A182PWT8"/>
<reference evidence="3" key="1">
    <citation type="submission" date="2013-03" db="EMBL/GenBank/DDBJ databases">
        <title>The Genome Sequence of Anopheles epiroticus epiroticus2.</title>
        <authorList>
            <consortium name="The Broad Institute Genomics Platform"/>
            <person name="Neafsey D.E."/>
            <person name="Howell P."/>
            <person name="Walker B."/>
            <person name="Young S.K."/>
            <person name="Zeng Q."/>
            <person name="Gargeya S."/>
            <person name="Fitzgerald M."/>
            <person name="Haas B."/>
            <person name="Abouelleil A."/>
            <person name="Allen A.W."/>
            <person name="Alvarado L."/>
            <person name="Arachchi H.M."/>
            <person name="Berlin A.M."/>
            <person name="Chapman S.B."/>
            <person name="Gainer-Dewar J."/>
            <person name="Goldberg J."/>
            <person name="Griggs A."/>
            <person name="Gujja S."/>
            <person name="Hansen M."/>
            <person name="Howarth C."/>
            <person name="Imamovic A."/>
            <person name="Ireland A."/>
            <person name="Larimer J."/>
            <person name="McCowan C."/>
            <person name="Murphy C."/>
            <person name="Pearson M."/>
            <person name="Poon T.W."/>
            <person name="Priest M."/>
            <person name="Roberts A."/>
            <person name="Saif S."/>
            <person name="Shea T."/>
            <person name="Sisk P."/>
            <person name="Sykes S."/>
            <person name="Wortman J."/>
            <person name="Nusbaum C."/>
            <person name="Birren B."/>
        </authorList>
    </citation>
    <scope>NUCLEOTIDE SEQUENCE [LARGE SCALE GENOMIC DNA]</scope>
    <source>
        <strain evidence="3">Epiroticus2</strain>
    </source>
</reference>
<organism evidence="2 3">
    <name type="scientific">Anopheles epiroticus</name>
    <dbReference type="NCBI Taxonomy" id="199890"/>
    <lineage>
        <taxon>Eukaryota</taxon>
        <taxon>Metazoa</taxon>
        <taxon>Ecdysozoa</taxon>
        <taxon>Arthropoda</taxon>
        <taxon>Hexapoda</taxon>
        <taxon>Insecta</taxon>
        <taxon>Pterygota</taxon>
        <taxon>Neoptera</taxon>
        <taxon>Endopterygota</taxon>
        <taxon>Diptera</taxon>
        <taxon>Nematocera</taxon>
        <taxon>Culicoidea</taxon>
        <taxon>Culicidae</taxon>
        <taxon>Anophelinae</taxon>
        <taxon>Anopheles</taxon>
    </lineage>
</organism>
<protein>
    <submittedName>
        <fullName evidence="2">Uncharacterized protein</fullName>
    </submittedName>
</protein>
<dbReference type="VEuPathDB" id="VectorBase:AEPI011425"/>
<keyword evidence="3" id="KW-1185">Reference proteome</keyword>
<dbReference type="Proteomes" id="UP000075885">
    <property type="component" value="Unassembled WGS sequence"/>
</dbReference>
<evidence type="ECO:0000313" key="3">
    <source>
        <dbReference type="Proteomes" id="UP000075885"/>
    </source>
</evidence>
<feature type="coiled-coil region" evidence="1">
    <location>
        <begin position="21"/>
        <end position="57"/>
    </location>
</feature>
<reference evidence="2" key="2">
    <citation type="submission" date="2020-05" db="UniProtKB">
        <authorList>
            <consortium name="EnsemblMetazoa"/>
        </authorList>
    </citation>
    <scope>IDENTIFICATION</scope>
    <source>
        <strain evidence="2">Epiroticus2</strain>
    </source>
</reference>
<name>A0A182PWT8_9DIPT</name>
<proteinExistence type="predicted"/>
<evidence type="ECO:0000313" key="2">
    <source>
        <dbReference type="EnsemblMetazoa" id="AEPI011425-PA"/>
    </source>
</evidence>
<dbReference type="EnsemblMetazoa" id="AEPI011425-RA">
    <property type="protein sequence ID" value="AEPI011425-PA"/>
    <property type="gene ID" value="AEPI011425"/>
</dbReference>